<protein>
    <recommendedName>
        <fullName evidence="2">histidine kinase</fullName>
        <ecNumber evidence="2">2.7.13.3</ecNumber>
    </recommendedName>
</protein>
<dbReference type="GO" id="GO:0007234">
    <property type="term" value="P:osmosensory signaling via phosphorelay pathway"/>
    <property type="evidence" value="ECO:0007669"/>
    <property type="project" value="TreeGrafter"/>
</dbReference>
<evidence type="ECO:0000256" key="5">
    <source>
        <dbReference type="ARBA" id="ARBA00022777"/>
    </source>
</evidence>
<proteinExistence type="predicted"/>
<evidence type="ECO:0000313" key="11">
    <source>
        <dbReference type="EMBL" id="MBT1696244.1"/>
    </source>
</evidence>
<dbReference type="Gene3D" id="1.25.40.10">
    <property type="entry name" value="Tetratricopeptide repeat domain"/>
    <property type="match status" value="1"/>
</dbReference>
<keyword evidence="9" id="KW-0472">Membrane</keyword>
<dbReference type="PRINTS" id="PR00344">
    <property type="entry name" value="BCTRLSENSOR"/>
</dbReference>
<dbReference type="PROSITE" id="PS50109">
    <property type="entry name" value="HIS_KIN"/>
    <property type="match status" value="1"/>
</dbReference>
<feature type="coiled-coil region" evidence="8">
    <location>
        <begin position="436"/>
        <end position="488"/>
    </location>
</feature>
<dbReference type="GO" id="GO:0000156">
    <property type="term" value="F:phosphorelay response regulator activity"/>
    <property type="evidence" value="ECO:0007669"/>
    <property type="project" value="TreeGrafter"/>
</dbReference>
<evidence type="ECO:0000256" key="2">
    <source>
        <dbReference type="ARBA" id="ARBA00012438"/>
    </source>
</evidence>
<sequence>MRRILFPLVFLVAGNSLIAQNFRADSLLQRFSSDQANESLYLEALRAEYNRFSNEALSAHVKKTASFIEENLDVAHRISTFRFLGVVCWARGMYPEALHYFDRAVTDAVAAGAFTEAGIGDLTVAERYMNAEMYTQALERAYKANEHFVTANDTLHQANARALAAAIGYRARNYAVAVEEVEKALTIFHSVRPERLSHADSVDMMNALNTCGLAYAGLGSNEKAMACYAEAEKFAVMLNNRFWIGLINGNKAHIYASNGDIAMAIGALQIDLRHSKEFKQWPSAIGSSLSLSELFIRSERWQMARQYMDTAGMLMSRYSGSRRSKARYLENQSKLFAHAGNIRQAYEALLRHHEIHDSLQVEHQSAELTRIKTAFDIQQKQGQIELLTAEKKLHEQQVVYRNIIAVVAGITIVLLFILALVIYRNYRVKKKDNYLLIEANNEIKAINEELRAYADTLSSQNETIQKMNEDLELRVRSRTRELEEANSELDMFLYRASHDIRRPITTLLGLSNLAHVTTHDLPAMQIFDKVTETAYHMDRMLHKLQMIYALNRPLGTSSQITLTEAIKNAVDKFLPEMKRIGMDCAASIRGNISFTGDESLFSIIFQNLIENSITFKKSDELERPYLSIEAIQLDEHVMVKIRDNGIGIENEYLEKIFDLHFRGTALSRGNGLGLYLVKKALTLLKGRIEVVSEYGVGSNFFVYFPR</sequence>
<dbReference type="InterPro" id="IPR036890">
    <property type="entry name" value="HATPase_C_sf"/>
</dbReference>
<dbReference type="Pfam" id="PF02518">
    <property type="entry name" value="HATPase_c"/>
    <property type="match status" value="1"/>
</dbReference>
<name>A0AAP2DIK3_9BACT</name>
<evidence type="ECO:0000256" key="4">
    <source>
        <dbReference type="ARBA" id="ARBA00022741"/>
    </source>
</evidence>
<dbReference type="Gene3D" id="1.10.287.130">
    <property type="match status" value="1"/>
</dbReference>
<evidence type="ECO:0000256" key="7">
    <source>
        <dbReference type="ARBA" id="ARBA00023012"/>
    </source>
</evidence>
<dbReference type="InterPro" id="IPR050351">
    <property type="entry name" value="BphY/WalK/GraS-like"/>
</dbReference>
<keyword evidence="7" id="KW-0902">Two-component regulatory system</keyword>
<dbReference type="AlphaFoldDB" id="A0AAP2DIK3"/>
<dbReference type="InterPro" id="IPR036097">
    <property type="entry name" value="HisK_dim/P_sf"/>
</dbReference>
<evidence type="ECO:0000313" key="12">
    <source>
        <dbReference type="Proteomes" id="UP001319200"/>
    </source>
</evidence>
<dbReference type="SUPFAM" id="SSF55874">
    <property type="entry name" value="ATPase domain of HSP90 chaperone/DNA topoisomerase II/histidine kinase"/>
    <property type="match status" value="1"/>
</dbReference>
<keyword evidence="3" id="KW-0808">Transferase</keyword>
<dbReference type="SUPFAM" id="SSF47384">
    <property type="entry name" value="Homodimeric domain of signal transducing histidine kinase"/>
    <property type="match status" value="1"/>
</dbReference>
<dbReference type="PANTHER" id="PTHR42878:SF7">
    <property type="entry name" value="SENSOR HISTIDINE KINASE GLRK"/>
    <property type="match status" value="1"/>
</dbReference>
<dbReference type="GO" id="GO:0005524">
    <property type="term" value="F:ATP binding"/>
    <property type="evidence" value="ECO:0007669"/>
    <property type="project" value="UniProtKB-KW"/>
</dbReference>
<dbReference type="Proteomes" id="UP001319200">
    <property type="component" value="Unassembled WGS sequence"/>
</dbReference>
<comment type="caution">
    <text evidence="11">The sequence shown here is derived from an EMBL/GenBank/DDBJ whole genome shotgun (WGS) entry which is preliminary data.</text>
</comment>
<dbReference type="InterPro" id="IPR004358">
    <property type="entry name" value="Sig_transdc_His_kin-like_C"/>
</dbReference>
<keyword evidence="5 11" id="KW-0418">Kinase</keyword>
<dbReference type="RefSeq" id="WP_254161377.1">
    <property type="nucleotide sequence ID" value="NZ_JAHESF010000004.1"/>
</dbReference>
<dbReference type="PANTHER" id="PTHR42878">
    <property type="entry name" value="TWO-COMPONENT HISTIDINE KINASE"/>
    <property type="match status" value="1"/>
</dbReference>
<keyword evidence="12" id="KW-1185">Reference proteome</keyword>
<dbReference type="InterPro" id="IPR005467">
    <property type="entry name" value="His_kinase_dom"/>
</dbReference>
<keyword evidence="8" id="KW-0175">Coiled coil</keyword>
<dbReference type="GO" id="GO:0000155">
    <property type="term" value="F:phosphorelay sensor kinase activity"/>
    <property type="evidence" value="ECO:0007669"/>
    <property type="project" value="InterPro"/>
</dbReference>
<dbReference type="SUPFAM" id="SSF48452">
    <property type="entry name" value="TPR-like"/>
    <property type="match status" value="2"/>
</dbReference>
<evidence type="ECO:0000256" key="9">
    <source>
        <dbReference type="SAM" id="Phobius"/>
    </source>
</evidence>
<evidence type="ECO:0000256" key="1">
    <source>
        <dbReference type="ARBA" id="ARBA00000085"/>
    </source>
</evidence>
<feature type="transmembrane region" description="Helical" evidence="9">
    <location>
        <begin position="403"/>
        <end position="423"/>
    </location>
</feature>
<dbReference type="SMART" id="SM00387">
    <property type="entry name" value="HATPase_c"/>
    <property type="match status" value="1"/>
</dbReference>
<reference evidence="11 12" key="1">
    <citation type="submission" date="2021-05" db="EMBL/GenBank/DDBJ databases">
        <title>A Polyphasic approach of four new species of the genus Ohtaekwangia: Ohtaekwangia histidinii sp. nov., Ohtaekwangia cretensis sp. nov., Ohtaekwangia indiensis sp. nov., Ohtaekwangia reichenbachii sp. nov. from diverse environment.</title>
        <authorList>
            <person name="Octaviana S."/>
        </authorList>
    </citation>
    <scope>NUCLEOTIDE SEQUENCE [LARGE SCALE GENOMIC DNA]</scope>
    <source>
        <strain evidence="11 12">PWU4</strain>
    </source>
</reference>
<evidence type="ECO:0000256" key="8">
    <source>
        <dbReference type="SAM" id="Coils"/>
    </source>
</evidence>
<evidence type="ECO:0000259" key="10">
    <source>
        <dbReference type="PROSITE" id="PS50109"/>
    </source>
</evidence>
<evidence type="ECO:0000256" key="3">
    <source>
        <dbReference type="ARBA" id="ARBA00022679"/>
    </source>
</evidence>
<keyword evidence="6" id="KW-0067">ATP-binding</keyword>
<dbReference type="InterPro" id="IPR011990">
    <property type="entry name" value="TPR-like_helical_dom_sf"/>
</dbReference>
<organism evidence="11 12">
    <name type="scientific">Chryseosolibacter histidini</name>
    <dbReference type="NCBI Taxonomy" id="2782349"/>
    <lineage>
        <taxon>Bacteria</taxon>
        <taxon>Pseudomonadati</taxon>
        <taxon>Bacteroidota</taxon>
        <taxon>Cytophagia</taxon>
        <taxon>Cytophagales</taxon>
        <taxon>Chryseotaleaceae</taxon>
        <taxon>Chryseosolibacter</taxon>
    </lineage>
</organism>
<dbReference type="Gene3D" id="3.30.565.10">
    <property type="entry name" value="Histidine kinase-like ATPase, C-terminal domain"/>
    <property type="match status" value="1"/>
</dbReference>
<feature type="domain" description="Histidine kinase" evidence="10">
    <location>
        <begin position="495"/>
        <end position="706"/>
    </location>
</feature>
<keyword evidence="9" id="KW-1133">Transmembrane helix</keyword>
<keyword evidence="9" id="KW-0812">Transmembrane</keyword>
<dbReference type="EC" id="2.7.13.3" evidence="2"/>
<evidence type="ECO:0000256" key="6">
    <source>
        <dbReference type="ARBA" id="ARBA00022840"/>
    </source>
</evidence>
<dbReference type="EMBL" id="JAHESF010000004">
    <property type="protein sequence ID" value="MBT1696244.1"/>
    <property type="molecule type" value="Genomic_DNA"/>
</dbReference>
<gene>
    <name evidence="11" type="ORF">KK083_05120</name>
</gene>
<dbReference type="GO" id="GO:0030295">
    <property type="term" value="F:protein kinase activator activity"/>
    <property type="evidence" value="ECO:0007669"/>
    <property type="project" value="TreeGrafter"/>
</dbReference>
<dbReference type="InterPro" id="IPR003594">
    <property type="entry name" value="HATPase_dom"/>
</dbReference>
<comment type="catalytic activity">
    <reaction evidence="1">
        <text>ATP + protein L-histidine = ADP + protein N-phospho-L-histidine.</text>
        <dbReference type="EC" id="2.7.13.3"/>
    </reaction>
</comment>
<accession>A0AAP2DIK3</accession>
<keyword evidence="4" id="KW-0547">Nucleotide-binding</keyword>